<evidence type="ECO:0000256" key="3">
    <source>
        <dbReference type="ARBA" id="ARBA00022723"/>
    </source>
</evidence>
<keyword evidence="7" id="KW-0003">3Fe-4S</keyword>
<evidence type="ECO:0000256" key="7">
    <source>
        <dbReference type="ARBA" id="ARBA00023291"/>
    </source>
</evidence>
<dbReference type="InterPro" id="IPR001080">
    <property type="entry name" value="3Fe4S_ferredoxin"/>
</dbReference>
<dbReference type="InterPro" id="IPR051269">
    <property type="entry name" value="Fe-S_cluster_ET"/>
</dbReference>
<dbReference type="RefSeq" id="WP_310366486.1">
    <property type="nucleotide sequence ID" value="NZ_JAVDYB010000001.1"/>
</dbReference>
<dbReference type="Pfam" id="PF13370">
    <property type="entry name" value="Fer4_13"/>
    <property type="match status" value="1"/>
</dbReference>
<evidence type="ECO:0000313" key="11">
    <source>
        <dbReference type="Proteomes" id="UP001183643"/>
    </source>
</evidence>
<dbReference type="EMBL" id="JAVDYB010000001">
    <property type="protein sequence ID" value="MDR7275486.1"/>
    <property type="molecule type" value="Genomic_DNA"/>
</dbReference>
<evidence type="ECO:0000256" key="5">
    <source>
        <dbReference type="ARBA" id="ARBA00023004"/>
    </source>
</evidence>
<feature type="domain" description="4Fe-4S ferredoxin-type" evidence="9">
    <location>
        <begin position="1"/>
        <end position="29"/>
    </location>
</feature>
<dbReference type="Proteomes" id="UP001183643">
    <property type="component" value="Unassembled WGS sequence"/>
</dbReference>
<name>A0AAE4C8G0_9ACTN</name>
<comment type="caution">
    <text evidence="10">The sequence shown here is derived from an EMBL/GenBank/DDBJ whole genome shotgun (WGS) entry which is preliminary data.</text>
</comment>
<dbReference type="PROSITE" id="PS51379">
    <property type="entry name" value="4FE4S_FER_2"/>
    <property type="match status" value="1"/>
</dbReference>
<dbReference type="PRINTS" id="PR00352">
    <property type="entry name" value="3FE4SFRDOXIN"/>
</dbReference>
<sequence length="63" mass="6839">MKVTVDRDRCIGAGLCALTAPEVFDQEPEEAIVLLLDETPPETARHAVEQAVDRCPAGVIQLH</sequence>
<keyword evidence="11" id="KW-1185">Reference proteome</keyword>
<evidence type="ECO:0000256" key="6">
    <source>
        <dbReference type="ARBA" id="ARBA00023014"/>
    </source>
</evidence>
<evidence type="ECO:0000256" key="1">
    <source>
        <dbReference type="ARBA" id="ARBA00001927"/>
    </source>
</evidence>
<evidence type="ECO:0000256" key="2">
    <source>
        <dbReference type="ARBA" id="ARBA00022448"/>
    </source>
</evidence>
<dbReference type="PANTHER" id="PTHR36923:SF3">
    <property type="entry name" value="FERREDOXIN"/>
    <property type="match status" value="1"/>
</dbReference>
<keyword evidence="3 8" id="KW-0479">Metal-binding</keyword>
<comment type="function">
    <text evidence="8">Ferredoxins are iron-sulfur proteins that transfer electrons in a wide variety of metabolic reactions.</text>
</comment>
<keyword evidence="4 8" id="KW-0249">Electron transport</keyword>
<proteinExistence type="predicted"/>
<dbReference type="GO" id="GO:0009055">
    <property type="term" value="F:electron transfer activity"/>
    <property type="evidence" value="ECO:0007669"/>
    <property type="project" value="UniProtKB-UniRule"/>
</dbReference>
<dbReference type="AlphaFoldDB" id="A0AAE4C8G0"/>
<reference evidence="10" key="1">
    <citation type="submission" date="2023-07" db="EMBL/GenBank/DDBJ databases">
        <title>Sequencing the genomes of 1000 actinobacteria strains.</title>
        <authorList>
            <person name="Klenk H.-P."/>
        </authorList>
    </citation>
    <scope>NUCLEOTIDE SEQUENCE</scope>
    <source>
        <strain evidence="10">DSM 44707</strain>
    </source>
</reference>
<evidence type="ECO:0000259" key="9">
    <source>
        <dbReference type="PROSITE" id="PS51379"/>
    </source>
</evidence>
<accession>A0AAE4C8G0</accession>
<dbReference type="SUPFAM" id="SSF54862">
    <property type="entry name" value="4Fe-4S ferredoxins"/>
    <property type="match status" value="1"/>
</dbReference>
<comment type="cofactor">
    <cofactor evidence="1">
        <name>[3Fe-4S] cluster</name>
        <dbReference type="ChEBI" id="CHEBI:21137"/>
    </cofactor>
</comment>
<dbReference type="GO" id="GO:0005506">
    <property type="term" value="F:iron ion binding"/>
    <property type="evidence" value="ECO:0007669"/>
    <property type="project" value="UniProtKB-UniRule"/>
</dbReference>
<keyword evidence="5 8" id="KW-0408">Iron</keyword>
<keyword evidence="6 8" id="KW-0411">Iron-sulfur</keyword>
<gene>
    <name evidence="10" type="ORF">J2S41_002264</name>
</gene>
<evidence type="ECO:0000256" key="8">
    <source>
        <dbReference type="RuleBase" id="RU368020"/>
    </source>
</evidence>
<protein>
    <recommendedName>
        <fullName evidence="8">Ferredoxin</fullName>
    </recommendedName>
</protein>
<dbReference type="PANTHER" id="PTHR36923">
    <property type="entry name" value="FERREDOXIN"/>
    <property type="match status" value="1"/>
</dbReference>
<keyword evidence="2 8" id="KW-0813">Transport</keyword>
<dbReference type="GO" id="GO:0051538">
    <property type="term" value="F:3 iron, 4 sulfur cluster binding"/>
    <property type="evidence" value="ECO:0007669"/>
    <property type="project" value="UniProtKB-KW"/>
</dbReference>
<dbReference type="Gene3D" id="3.30.70.20">
    <property type="match status" value="1"/>
</dbReference>
<organism evidence="10 11">
    <name type="scientific">Catenuloplanes atrovinosus</name>
    <dbReference type="NCBI Taxonomy" id="137266"/>
    <lineage>
        <taxon>Bacteria</taxon>
        <taxon>Bacillati</taxon>
        <taxon>Actinomycetota</taxon>
        <taxon>Actinomycetes</taxon>
        <taxon>Micromonosporales</taxon>
        <taxon>Micromonosporaceae</taxon>
        <taxon>Catenuloplanes</taxon>
    </lineage>
</organism>
<dbReference type="InterPro" id="IPR017896">
    <property type="entry name" value="4Fe4S_Fe-S-bd"/>
</dbReference>
<evidence type="ECO:0000256" key="4">
    <source>
        <dbReference type="ARBA" id="ARBA00022982"/>
    </source>
</evidence>
<evidence type="ECO:0000313" key="10">
    <source>
        <dbReference type="EMBL" id="MDR7275486.1"/>
    </source>
</evidence>